<organism evidence="10 11">
    <name type="scientific">Exophiala dermatitidis</name>
    <name type="common">Black yeast-like fungus</name>
    <name type="synonym">Wangiella dermatitidis</name>
    <dbReference type="NCBI Taxonomy" id="5970"/>
    <lineage>
        <taxon>Eukaryota</taxon>
        <taxon>Fungi</taxon>
        <taxon>Dikarya</taxon>
        <taxon>Ascomycota</taxon>
        <taxon>Pezizomycotina</taxon>
        <taxon>Eurotiomycetes</taxon>
        <taxon>Chaetothyriomycetidae</taxon>
        <taxon>Chaetothyriales</taxon>
        <taxon>Herpotrichiellaceae</taxon>
        <taxon>Exophiala</taxon>
    </lineage>
</organism>
<dbReference type="SUPFAM" id="SSF57701">
    <property type="entry name" value="Zn2/Cys6 DNA-binding domain"/>
    <property type="match status" value="1"/>
</dbReference>
<feature type="compositionally biased region" description="Polar residues" evidence="8">
    <location>
        <begin position="92"/>
        <end position="102"/>
    </location>
</feature>
<evidence type="ECO:0000256" key="2">
    <source>
        <dbReference type="ARBA" id="ARBA00022723"/>
    </source>
</evidence>
<dbReference type="PANTHER" id="PTHR31313">
    <property type="entry name" value="TY1 ENHANCER ACTIVATOR"/>
    <property type="match status" value="1"/>
</dbReference>
<dbReference type="GO" id="GO:0003677">
    <property type="term" value="F:DNA binding"/>
    <property type="evidence" value="ECO:0007669"/>
    <property type="project" value="UniProtKB-KW"/>
</dbReference>
<evidence type="ECO:0000256" key="8">
    <source>
        <dbReference type="SAM" id="MobiDB-lite"/>
    </source>
</evidence>
<keyword evidence="7" id="KW-0539">Nucleus</keyword>
<keyword evidence="4" id="KW-0805">Transcription regulation</keyword>
<keyword evidence="3" id="KW-0862">Zinc</keyword>
<keyword evidence="5" id="KW-0238">DNA-binding</keyword>
<evidence type="ECO:0000259" key="9">
    <source>
        <dbReference type="PROSITE" id="PS50048"/>
    </source>
</evidence>
<dbReference type="AlphaFoldDB" id="A0AAN6ERI8"/>
<evidence type="ECO:0000313" key="11">
    <source>
        <dbReference type="Proteomes" id="UP001161757"/>
    </source>
</evidence>
<dbReference type="CDD" id="cd12148">
    <property type="entry name" value="fungal_TF_MHR"/>
    <property type="match status" value="1"/>
</dbReference>
<proteinExistence type="predicted"/>
<protein>
    <recommendedName>
        <fullName evidence="9">Zn(2)-C6 fungal-type domain-containing protein</fullName>
    </recommendedName>
</protein>
<dbReference type="GO" id="GO:0000981">
    <property type="term" value="F:DNA-binding transcription factor activity, RNA polymerase II-specific"/>
    <property type="evidence" value="ECO:0007669"/>
    <property type="project" value="InterPro"/>
</dbReference>
<dbReference type="GO" id="GO:0008270">
    <property type="term" value="F:zinc ion binding"/>
    <property type="evidence" value="ECO:0007669"/>
    <property type="project" value="InterPro"/>
</dbReference>
<comment type="caution">
    <text evidence="10">The sequence shown here is derived from an EMBL/GenBank/DDBJ whole genome shotgun (WGS) entry which is preliminary data.</text>
</comment>
<reference evidence="10" key="1">
    <citation type="submission" date="2023-01" db="EMBL/GenBank/DDBJ databases">
        <title>Exophiala dermititidis isolated from Cystic Fibrosis Patient.</title>
        <authorList>
            <person name="Kurbessoian T."/>
            <person name="Crocker A."/>
            <person name="Murante D."/>
            <person name="Hogan D.A."/>
            <person name="Stajich J.E."/>
        </authorList>
    </citation>
    <scope>NUCLEOTIDE SEQUENCE</scope>
    <source>
        <strain evidence="10">Ex8</strain>
    </source>
</reference>
<feature type="region of interest" description="Disordered" evidence="8">
    <location>
        <begin position="92"/>
        <end position="161"/>
    </location>
</feature>
<sequence>MPDSTIASSQTPRKLTRATAACAVCRQKKVKCFFREGQTACSTCQKDNLECIILSDDRRKNPRSQAYTYVLEDRIRYLESFVQRVVYQKPSLEQTSTGSQHKSFPIPHEQAGPPFPPADALWENPVERSRQSREFPPLDHHHDGNRTSDADGPAMSTSLSQEEKDQLDAYWSTCNAVLPLVVQSLFEADRAARRLRYYSRTLQACMIATGALYAAADPSRQRHFHRVARNFSIDDFAHECVATVQSFLLLADLECAIGNLQRARAHHVEAGKMLTRILETTTSAQADEAVYRTVIFYTVTSQFWHTIPSATRVQRRPGYPTSNNDSAFREALAHCALLCSGAQARRSVCDSWIEFIGIATAATTLAQSNSSTEYAPDLERLAGVDADCHRWYSRLSWDWRCLSQSRHPPSAEVFVLLMFYHSTLICLHRRTAGYHMTVDRSTGGSTWSKDMLSSISRNACLKNSIRLSEVITGYEQHYQVTHLGVRAVYFVLAASAVLADEIYAEGLKSELEIGHLSALSDTLTELSGSFQLAERPAKLLSKLVGMAQSGSGLDPGPGTDFLTYLMDSIGVD</sequence>
<dbReference type="PROSITE" id="PS00463">
    <property type="entry name" value="ZN2_CY6_FUNGAL_1"/>
    <property type="match status" value="1"/>
</dbReference>
<dbReference type="CDD" id="cd00067">
    <property type="entry name" value="GAL4"/>
    <property type="match status" value="1"/>
</dbReference>
<feature type="domain" description="Zn(2)-C6 fungal-type" evidence="9">
    <location>
        <begin position="21"/>
        <end position="53"/>
    </location>
</feature>
<dbReference type="Gene3D" id="4.10.240.10">
    <property type="entry name" value="Zn(2)-C6 fungal-type DNA-binding domain"/>
    <property type="match status" value="1"/>
</dbReference>
<dbReference type="EMBL" id="JAJGCB010000011">
    <property type="protein sequence ID" value="KAJ8990320.1"/>
    <property type="molecule type" value="Genomic_DNA"/>
</dbReference>
<evidence type="ECO:0000256" key="4">
    <source>
        <dbReference type="ARBA" id="ARBA00023015"/>
    </source>
</evidence>
<accession>A0AAN6ERI8</accession>
<evidence type="ECO:0000313" key="10">
    <source>
        <dbReference type="EMBL" id="KAJ8990320.1"/>
    </source>
</evidence>
<dbReference type="PANTHER" id="PTHR31313:SF81">
    <property type="entry name" value="TY1 ENHANCER ACTIVATOR"/>
    <property type="match status" value="1"/>
</dbReference>
<dbReference type="InterPro" id="IPR001138">
    <property type="entry name" value="Zn2Cys6_DnaBD"/>
</dbReference>
<dbReference type="InterPro" id="IPR051615">
    <property type="entry name" value="Transcr_Regulatory_Elem"/>
</dbReference>
<evidence type="ECO:0000256" key="1">
    <source>
        <dbReference type="ARBA" id="ARBA00004123"/>
    </source>
</evidence>
<dbReference type="Proteomes" id="UP001161757">
    <property type="component" value="Unassembled WGS sequence"/>
</dbReference>
<evidence type="ECO:0000256" key="5">
    <source>
        <dbReference type="ARBA" id="ARBA00023125"/>
    </source>
</evidence>
<gene>
    <name evidence="10" type="ORF">HRR80_005805</name>
</gene>
<evidence type="ECO:0000256" key="7">
    <source>
        <dbReference type="ARBA" id="ARBA00023242"/>
    </source>
</evidence>
<dbReference type="InterPro" id="IPR036864">
    <property type="entry name" value="Zn2-C6_fun-type_DNA-bd_sf"/>
</dbReference>
<evidence type="ECO:0000256" key="3">
    <source>
        <dbReference type="ARBA" id="ARBA00022833"/>
    </source>
</evidence>
<feature type="compositionally biased region" description="Basic and acidic residues" evidence="8">
    <location>
        <begin position="125"/>
        <end position="149"/>
    </location>
</feature>
<dbReference type="PROSITE" id="PS50048">
    <property type="entry name" value="ZN2_CY6_FUNGAL_2"/>
    <property type="match status" value="1"/>
</dbReference>
<keyword evidence="2" id="KW-0479">Metal-binding</keyword>
<dbReference type="Pfam" id="PF00172">
    <property type="entry name" value="Zn_clus"/>
    <property type="match status" value="1"/>
</dbReference>
<dbReference type="SMART" id="SM00066">
    <property type="entry name" value="GAL4"/>
    <property type="match status" value="1"/>
</dbReference>
<dbReference type="GO" id="GO:0005634">
    <property type="term" value="C:nucleus"/>
    <property type="evidence" value="ECO:0007669"/>
    <property type="project" value="UniProtKB-SubCell"/>
</dbReference>
<comment type="subcellular location">
    <subcellularLocation>
        <location evidence="1">Nucleus</location>
    </subcellularLocation>
</comment>
<keyword evidence="6" id="KW-0804">Transcription</keyword>
<evidence type="ECO:0000256" key="6">
    <source>
        <dbReference type="ARBA" id="ARBA00023163"/>
    </source>
</evidence>
<name>A0AAN6ERI8_EXODE</name>